<dbReference type="RefSeq" id="WP_096952239.1">
    <property type="nucleotide sequence ID" value="NZ_CAJSGG010000034.1"/>
</dbReference>
<keyword evidence="1" id="KW-0812">Transmembrane</keyword>
<evidence type="ECO:0000256" key="1">
    <source>
        <dbReference type="SAM" id="Phobius"/>
    </source>
</evidence>
<keyword evidence="1" id="KW-0472">Membrane</keyword>
<sequence>MEKSISTFMYLSVLLGCIFLFIKYRLYVLDHRSLFQQPLFWAAIGLPLFTSLYFGSFVWIDKIHSFSLTSHGYERFLDISKLPLLILASAVPLVSIVNNLHRTKQTEKQISEAERKNRVDLYYNHMKFHLDLYKKIEGKRIGSYYPVQEAQAEATYQHFIKHPQELYRKAYPQSTPDDSQQLDINEQFVIDLHKCWVEINARLKQLSESENQIHPTEELCTTKMRIFVGVMIIYEKTCKLLCLGGFHYKKSFVINDSYNKYQVYSPFYDFGTLYESLQSLEEITYAFLDTCRNEVVNLYFPIEDKILIYGEGILENWFKYSQFLITIAYQPAKMSRLPQLRRD</sequence>
<feature type="transmembrane region" description="Helical" evidence="1">
    <location>
        <begin position="39"/>
        <end position="61"/>
    </location>
</feature>
<dbReference type="AlphaFoldDB" id="A0A376TUK5"/>
<reference evidence="2 3" key="1">
    <citation type="submission" date="2018-06" db="EMBL/GenBank/DDBJ databases">
        <authorList>
            <consortium name="Pathogen Informatics"/>
            <person name="Doyle S."/>
        </authorList>
    </citation>
    <scope>NUCLEOTIDE SEQUENCE [LARGE SCALE GENOMIC DNA]</scope>
    <source>
        <strain evidence="2 3">NCTC8985</strain>
    </source>
</reference>
<protein>
    <submittedName>
        <fullName evidence="2">Uncharacterized protein</fullName>
    </submittedName>
</protein>
<dbReference type="Proteomes" id="UP000254405">
    <property type="component" value="Unassembled WGS sequence"/>
</dbReference>
<keyword evidence="1" id="KW-1133">Transmembrane helix</keyword>
<proteinExistence type="predicted"/>
<organism evidence="2 3">
    <name type="scientific">Escherichia coli</name>
    <dbReference type="NCBI Taxonomy" id="562"/>
    <lineage>
        <taxon>Bacteria</taxon>
        <taxon>Pseudomonadati</taxon>
        <taxon>Pseudomonadota</taxon>
        <taxon>Gammaproteobacteria</taxon>
        <taxon>Enterobacterales</taxon>
        <taxon>Enterobacteriaceae</taxon>
        <taxon>Escherichia</taxon>
    </lineage>
</organism>
<evidence type="ECO:0000313" key="2">
    <source>
        <dbReference type="EMBL" id="STI80548.1"/>
    </source>
</evidence>
<name>A0A376TUK5_ECOLX</name>
<feature type="transmembrane region" description="Helical" evidence="1">
    <location>
        <begin position="7"/>
        <end position="27"/>
    </location>
</feature>
<dbReference type="EMBL" id="UGCO01000001">
    <property type="protein sequence ID" value="STI80548.1"/>
    <property type="molecule type" value="Genomic_DNA"/>
</dbReference>
<evidence type="ECO:0000313" key="3">
    <source>
        <dbReference type="Proteomes" id="UP000254405"/>
    </source>
</evidence>
<dbReference type="PROSITE" id="PS51257">
    <property type="entry name" value="PROKAR_LIPOPROTEIN"/>
    <property type="match status" value="1"/>
</dbReference>
<feature type="transmembrane region" description="Helical" evidence="1">
    <location>
        <begin position="82"/>
        <end position="101"/>
    </location>
</feature>
<gene>
    <name evidence="2" type="ORF">NCTC8985_05982</name>
</gene>
<accession>A0A376TUK5</accession>